<gene>
    <name evidence="1" type="ORF">S06H3_01206</name>
</gene>
<name>X1L1G0_9ZZZZ</name>
<dbReference type="EMBL" id="BARV01000288">
    <property type="protein sequence ID" value="GAH96284.1"/>
    <property type="molecule type" value="Genomic_DNA"/>
</dbReference>
<sequence>MIKQLLEAANLVARSIRGNQAGLRDVRELPAAVRTAPSPQELVLRRTYQVAAEEAVHELQRGEEVARRFREEDERSRAKLAVDANRLGDVESCNGSHFYFGRSGTANQYTTEEAAAMEARIKRNIAKANLLTEFSTPAHFSSFPYC</sequence>
<dbReference type="AlphaFoldDB" id="X1L1G0"/>
<comment type="caution">
    <text evidence="1">The sequence shown here is derived from an EMBL/GenBank/DDBJ whole genome shotgun (WGS) entry which is preliminary data.</text>
</comment>
<organism evidence="1">
    <name type="scientific">marine sediment metagenome</name>
    <dbReference type="NCBI Taxonomy" id="412755"/>
    <lineage>
        <taxon>unclassified sequences</taxon>
        <taxon>metagenomes</taxon>
        <taxon>ecological metagenomes</taxon>
    </lineage>
</organism>
<proteinExistence type="predicted"/>
<accession>X1L1G0</accession>
<protein>
    <submittedName>
        <fullName evidence="1">Uncharacterized protein</fullName>
    </submittedName>
</protein>
<evidence type="ECO:0000313" key="1">
    <source>
        <dbReference type="EMBL" id="GAH96284.1"/>
    </source>
</evidence>
<reference evidence="1" key="1">
    <citation type="journal article" date="2014" name="Front. Microbiol.">
        <title>High frequency of phylogenetically diverse reductive dehalogenase-homologous genes in deep subseafloor sedimentary metagenomes.</title>
        <authorList>
            <person name="Kawai M."/>
            <person name="Futagami T."/>
            <person name="Toyoda A."/>
            <person name="Takaki Y."/>
            <person name="Nishi S."/>
            <person name="Hori S."/>
            <person name="Arai W."/>
            <person name="Tsubouchi T."/>
            <person name="Morono Y."/>
            <person name="Uchiyama I."/>
            <person name="Ito T."/>
            <person name="Fujiyama A."/>
            <person name="Inagaki F."/>
            <person name="Takami H."/>
        </authorList>
    </citation>
    <scope>NUCLEOTIDE SEQUENCE</scope>
    <source>
        <strain evidence="1">Expedition CK06-06</strain>
    </source>
</reference>